<name>A0ACB8S0X6_9AGAM</name>
<comment type="caution">
    <text evidence="1">The sequence shown here is derived from an EMBL/GenBank/DDBJ whole genome shotgun (WGS) entry which is preliminary data.</text>
</comment>
<gene>
    <name evidence="1" type="ORF">FA95DRAFT_699604</name>
</gene>
<organism evidence="1 2">
    <name type="scientific">Auriscalpium vulgare</name>
    <dbReference type="NCBI Taxonomy" id="40419"/>
    <lineage>
        <taxon>Eukaryota</taxon>
        <taxon>Fungi</taxon>
        <taxon>Dikarya</taxon>
        <taxon>Basidiomycota</taxon>
        <taxon>Agaricomycotina</taxon>
        <taxon>Agaricomycetes</taxon>
        <taxon>Russulales</taxon>
        <taxon>Auriscalpiaceae</taxon>
        <taxon>Auriscalpium</taxon>
    </lineage>
</organism>
<evidence type="ECO:0000313" key="2">
    <source>
        <dbReference type="Proteomes" id="UP000814033"/>
    </source>
</evidence>
<protein>
    <submittedName>
        <fullName evidence="1">Uncharacterized protein</fullName>
    </submittedName>
</protein>
<dbReference type="Proteomes" id="UP000814033">
    <property type="component" value="Unassembled WGS sequence"/>
</dbReference>
<dbReference type="EMBL" id="MU275866">
    <property type="protein sequence ID" value="KAI0050000.1"/>
    <property type="molecule type" value="Genomic_DNA"/>
</dbReference>
<keyword evidence="2" id="KW-1185">Reference proteome</keyword>
<accession>A0ACB8S0X6</accession>
<sequence length="506" mass="55027">MTFLEPLPISEAPINRLSSEILPLTDSTPSFTINAANRTFKHQYANIYFIRLRVLRTFVEKEALRRWKGLSGSPKLVPRVLDVLKGQVCYVVGTVYMEMPLKPNVLEDIGRDHSIPAPPPPNKIHSADDSIMLEDESGRIQLVGDPLKKTQLVTGVIAGALGVETNSGEFEIFDLCFAGMAPQGEDDEDDEDGMDVDEPSSAPSEQESQEYVAFVSGLDLGSSAASEAQTQMLVEYLSGEQGGPDDQVTASQISRLVILGNSLAPIAPTIDVEEEKTKKPRRYGYDNATFSPHPTLNLSAHLHDIAQSMPIHILPGDTDPSGTILPQQPFPRAMLGEAASYSSFSCETNPSYIRIAPGSSDLDPTSNRASSSKSKRRTRTILATSGQPISDMFKYVASPPATRLGLAEATLRWRHMAPTAPDTLWCHPFFTTDPFVLVRTPDVYAIGCQPRFGTRVVQEGARRCRVVLVPSFAETGVLVLVGLRTLDVRAVRFAVEGAGMGTGALE</sequence>
<reference evidence="1" key="2">
    <citation type="journal article" date="2022" name="New Phytol.">
        <title>Evolutionary transition to the ectomycorrhizal habit in the genomes of a hyperdiverse lineage of mushroom-forming fungi.</title>
        <authorList>
            <person name="Looney B."/>
            <person name="Miyauchi S."/>
            <person name="Morin E."/>
            <person name="Drula E."/>
            <person name="Courty P.E."/>
            <person name="Kohler A."/>
            <person name="Kuo A."/>
            <person name="LaButti K."/>
            <person name="Pangilinan J."/>
            <person name="Lipzen A."/>
            <person name="Riley R."/>
            <person name="Andreopoulos W."/>
            <person name="He G."/>
            <person name="Johnson J."/>
            <person name="Nolan M."/>
            <person name="Tritt A."/>
            <person name="Barry K.W."/>
            <person name="Grigoriev I.V."/>
            <person name="Nagy L.G."/>
            <person name="Hibbett D."/>
            <person name="Henrissat B."/>
            <person name="Matheny P.B."/>
            <person name="Labbe J."/>
            <person name="Martin F.M."/>
        </authorList>
    </citation>
    <scope>NUCLEOTIDE SEQUENCE</scope>
    <source>
        <strain evidence="1">FP105234-sp</strain>
    </source>
</reference>
<evidence type="ECO:0000313" key="1">
    <source>
        <dbReference type="EMBL" id="KAI0050000.1"/>
    </source>
</evidence>
<proteinExistence type="predicted"/>
<reference evidence="1" key="1">
    <citation type="submission" date="2021-02" db="EMBL/GenBank/DDBJ databases">
        <authorList>
            <consortium name="DOE Joint Genome Institute"/>
            <person name="Ahrendt S."/>
            <person name="Looney B.P."/>
            <person name="Miyauchi S."/>
            <person name="Morin E."/>
            <person name="Drula E."/>
            <person name="Courty P.E."/>
            <person name="Chicoki N."/>
            <person name="Fauchery L."/>
            <person name="Kohler A."/>
            <person name="Kuo A."/>
            <person name="Labutti K."/>
            <person name="Pangilinan J."/>
            <person name="Lipzen A."/>
            <person name="Riley R."/>
            <person name="Andreopoulos W."/>
            <person name="He G."/>
            <person name="Johnson J."/>
            <person name="Barry K.W."/>
            <person name="Grigoriev I.V."/>
            <person name="Nagy L."/>
            <person name="Hibbett D."/>
            <person name="Henrissat B."/>
            <person name="Matheny P.B."/>
            <person name="Labbe J."/>
            <person name="Martin F."/>
        </authorList>
    </citation>
    <scope>NUCLEOTIDE SEQUENCE</scope>
    <source>
        <strain evidence="1">FP105234-sp</strain>
    </source>
</reference>